<evidence type="ECO:0000259" key="14">
    <source>
        <dbReference type="Pfam" id="PF01292"/>
    </source>
</evidence>
<comment type="subcellular location">
    <subcellularLocation>
        <location evidence="2">Cell membrane</location>
        <topology evidence="2">Multi-pass membrane protein</topology>
    </subcellularLocation>
</comment>
<dbReference type="PANTHER" id="PTHR30529">
    <property type="entry name" value="CYTOCHROME B561"/>
    <property type="match status" value="1"/>
</dbReference>
<dbReference type="GO" id="GO:0046872">
    <property type="term" value="F:metal ion binding"/>
    <property type="evidence" value="ECO:0007669"/>
    <property type="project" value="UniProtKB-KW"/>
</dbReference>
<keyword evidence="8" id="KW-0249">Electron transport</keyword>
<dbReference type="SUPFAM" id="SSF81342">
    <property type="entry name" value="Transmembrane di-heme cytochromes"/>
    <property type="match status" value="1"/>
</dbReference>
<keyword evidence="16" id="KW-1185">Reference proteome</keyword>
<reference evidence="15 16" key="1">
    <citation type="submission" date="2019-10" db="EMBL/GenBank/DDBJ databases">
        <title>Isolation, Identification of Microvirga thermotolerans HR1, a novel thermophilic bacterium and Comparative Genomics of the genus Microvirga.</title>
        <authorList>
            <person name="Li J."/>
            <person name="Zhang W."/>
            <person name="Lin M."/>
            <person name="Wang J."/>
        </authorList>
    </citation>
    <scope>NUCLEOTIDE SEQUENCE [LARGE SCALE GENOMIC DNA]</scope>
    <source>
        <strain evidence="15 16">HR1</strain>
    </source>
</reference>
<keyword evidence="6 13" id="KW-0812">Transmembrane</keyword>
<dbReference type="InterPro" id="IPR011577">
    <property type="entry name" value="Cyt_b561_bac/Ni-Hgenase"/>
</dbReference>
<dbReference type="GO" id="GO:0020037">
    <property type="term" value="F:heme binding"/>
    <property type="evidence" value="ECO:0007669"/>
    <property type="project" value="TreeGrafter"/>
</dbReference>
<evidence type="ECO:0000256" key="13">
    <source>
        <dbReference type="SAM" id="Phobius"/>
    </source>
</evidence>
<dbReference type="Proteomes" id="UP000325614">
    <property type="component" value="Chromosome"/>
</dbReference>
<accession>A0A5P9JYA7</accession>
<dbReference type="RefSeq" id="WP_152586380.1">
    <property type="nucleotide sequence ID" value="NZ_CP045423.1"/>
</dbReference>
<dbReference type="AlphaFoldDB" id="A0A5P9JYA7"/>
<keyword evidence="11 13" id="KW-0472">Membrane</keyword>
<keyword evidence="3" id="KW-0813">Transport</keyword>
<keyword evidence="5" id="KW-0349">Heme</keyword>
<sequence length="178" mass="19264">MTPDLTDGRYDRMTIALHWTTAALVAALWILGQTADLFPRGPMRTGMWSVHVTLGLALAAVLVARLAWRVGPGKALPAADPGLLHLIAKGTHYLLYLLLALAVGLGIANAFVRGFSLFGLWSLPQIGDAALRRPINELHELAANAIMVVALIHAGAALVHHYLWRDGVLQRMTLSRRG</sequence>
<dbReference type="GO" id="GO:0005886">
    <property type="term" value="C:plasma membrane"/>
    <property type="evidence" value="ECO:0007669"/>
    <property type="project" value="UniProtKB-SubCell"/>
</dbReference>
<evidence type="ECO:0000256" key="7">
    <source>
        <dbReference type="ARBA" id="ARBA00022723"/>
    </source>
</evidence>
<evidence type="ECO:0000256" key="2">
    <source>
        <dbReference type="ARBA" id="ARBA00004651"/>
    </source>
</evidence>
<protein>
    <submittedName>
        <fullName evidence="15">Cytochrome b</fullName>
    </submittedName>
</protein>
<proteinExistence type="inferred from homology"/>
<dbReference type="GO" id="GO:0022904">
    <property type="term" value="P:respiratory electron transport chain"/>
    <property type="evidence" value="ECO:0007669"/>
    <property type="project" value="InterPro"/>
</dbReference>
<evidence type="ECO:0000256" key="1">
    <source>
        <dbReference type="ARBA" id="ARBA00001970"/>
    </source>
</evidence>
<feature type="domain" description="Cytochrome b561 bacterial/Ni-hydrogenase" evidence="14">
    <location>
        <begin position="9"/>
        <end position="173"/>
    </location>
</feature>
<evidence type="ECO:0000256" key="3">
    <source>
        <dbReference type="ARBA" id="ARBA00022448"/>
    </source>
</evidence>
<feature type="transmembrane region" description="Helical" evidence="13">
    <location>
        <begin position="93"/>
        <end position="121"/>
    </location>
</feature>
<dbReference type="GO" id="GO:0009055">
    <property type="term" value="F:electron transfer activity"/>
    <property type="evidence" value="ECO:0007669"/>
    <property type="project" value="InterPro"/>
</dbReference>
<evidence type="ECO:0000256" key="4">
    <source>
        <dbReference type="ARBA" id="ARBA00022475"/>
    </source>
</evidence>
<evidence type="ECO:0000256" key="10">
    <source>
        <dbReference type="ARBA" id="ARBA00023004"/>
    </source>
</evidence>
<dbReference type="Pfam" id="PF01292">
    <property type="entry name" value="Ni_hydr_CYTB"/>
    <property type="match status" value="1"/>
</dbReference>
<evidence type="ECO:0000313" key="15">
    <source>
        <dbReference type="EMBL" id="QFU16738.1"/>
    </source>
</evidence>
<dbReference type="KEGG" id="mico:GDR74_11140"/>
<organism evidence="15 16">
    <name type="scientific">Microvirga thermotolerans</name>
    <dbReference type="NCBI Taxonomy" id="2651334"/>
    <lineage>
        <taxon>Bacteria</taxon>
        <taxon>Pseudomonadati</taxon>
        <taxon>Pseudomonadota</taxon>
        <taxon>Alphaproteobacteria</taxon>
        <taxon>Hyphomicrobiales</taxon>
        <taxon>Methylobacteriaceae</taxon>
        <taxon>Microvirga</taxon>
    </lineage>
</organism>
<keyword evidence="4" id="KW-1003">Cell membrane</keyword>
<dbReference type="InterPro" id="IPR016174">
    <property type="entry name" value="Di-haem_cyt_TM"/>
</dbReference>
<evidence type="ECO:0000256" key="8">
    <source>
        <dbReference type="ARBA" id="ARBA00022982"/>
    </source>
</evidence>
<evidence type="ECO:0000256" key="9">
    <source>
        <dbReference type="ARBA" id="ARBA00022989"/>
    </source>
</evidence>
<evidence type="ECO:0000313" key="16">
    <source>
        <dbReference type="Proteomes" id="UP000325614"/>
    </source>
</evidence>
<evidence type="ECO:0000256" key="5">
    <source>
        <dbReference type="ARBA" id="ARBA00022617"/>
    </source>
</evidence>
<keyword evidence="7" id="KW-0479">Metal-binding</keyword>
<dbReference type="InterPro" id="IPR052168">
    <property type="entry name" value="Cytochrome_b561_oxidase"/>
</dbReference>
<dbReference type="EMBL" id="CP045423">
    <property type="protein sequence ID" value="QFU16738.1"/>
    <property type="molecule type" value="Genomic_DNA"/>
</dbReference>
<comment type="similarity">
    <text evidence="12">Belongs to the cytochrome b561 family.</text>
</comment>
<feature type="transmembrane region" description="Helical" evidence="13">
    <location>
        <begin position="141"/>
        <end position="164"/>
    </location>
</feature>
<name>A0A5P9JYA7_9HYPH</name>
<dbReference type="PANTHER" id="PTHR30529:SF1">
    <property type="entry name" value="CYTOCHROME B561 HOMOLOG 2"/>
    <property type="match status" value="1"/>
</dbReference>
<keyword evidence="9 13" id="KW-1133">Transmembrane helix</keyword>
<feature type="transmembrane region" description="Helical" evidence="13">
    <location>
        <begin position="47"/>
        <end position="68"/>
    </location>
</feature>
<keyword evidence="10" id="KW-0408">Iron</keyword>
<evidence type="ECO:0000256" key="11">
    <source>
        <dbReference type="ARBA" id="ARBA00023136"/>
    </source>
</evidence>
<evidence type="ECO:0000256" key="12">
    <source>
        <dbReference type="ARBA" id="ARBA00037975"/>
    </source>
</evidence>
<gene>
    <name evidence="15" type="ORF">GDR74_11140</name>
</gene>
<comment type="cofactor">
    <cofactor evidence="1">
        <name>heme b</name>
        <dbReference type="ChEBI" id="CHEBI:60344"/>
    </cofactor>
</comment>
<evidence type="ECO:0000256" key="6">
    <source>
        <dbReference type="ARBA" id="ARBA00022692"/>
    </source>
</evidence>
<feature type="transmembrane region" description="Helical" evidence="13">
    <location>
        <begin position="15"/>
        <end position="35"/>
    </location>
</feature>